<accession>A0A830DM74</accession>
<reference evidence="1" key="1">
    <citation type="submission" date="2020-07" db="EMBL/GenBank/DDBJ databases">
        <title>Ethylene signaling mediates host invasion by parasitic plants.</title>
        <authorList>
            <person name="Yoshida S."/>
        </authorList>
    </citation>
    <scope>NUCLEOTIDE SEQUENCE</scope>
    <source>
        <strain evidence="1">Okayama</strain>
    </source>
</reference>
<name>A0A830DM74_9LAMI</name>
<comment type="caution">
    <text evidence="1">The sequence shown here is derived from an EMBL/GenBank/DDBJ whole genome shotgun (WGS) entry which is preliminary data.</text>
</comment>
<evidence type="ECO:0000313" key="2">
    <source>
        <dbReference type="Proteomes" id="UP000653305"/>
    </source>
</evidence>
<proteinExistence type="predicted"/>
<protein>
    <submittedName>
        <fullName evidence="1">Probable aspartyl aminopeptidase</fullName>
    </submittedName>
</protein>
<dbReference type="EMBL" id="BMAC01001981">
    <property type="protein sequence ID" value="GFQ07846.1"/>
    <property type="molecule type" value="Genomic_DNA"/>
</dbReference>
<keyword evidence="1" id="KW-0645">Protease</keyword>
<keyword evidence="1" id="KW-0378">Hydrolase</keyword>
<dbReference type="Proteomes" id="UP000653305">
    <property type="component" value="Unassembled WGS sequence"/>
</dbReference>
<gene>
    <name evidence="1" type="ORF">PHJA_002928600</name>
</gene>
<keyword evidence="1" id="KW-0031">Aminopeptidase</keyword>
<evidence type="ECO:0000313" key="1">
    <source>
        <dbReference type="EMBL" id="GFQ07846.1"/>
    </source>
</evidence>
<sequence>MDPSRIRTGLSELRSPLCVSRLWLYTWTVPEMYKQWQVRNMRAGFEQLPLNKEMMRIARNRVKWSYHKDFVIDEDGHWFFQWW</sequence>
<dbReference type="GO" id="GO:0004177">
    <property type="term" value="F:aminopeptidase activity"/>
    <property type="evidence" value="ECO:0007669"/>
    <property type="project" value="UniProtKB-KW"/>
</dbReference>
<keyword evidence="2" id="KW-1185">Reference proteome</keyword>
<dbReference type="AlphaFoldDB" id="A0A830DM74"/>
<organism evidence="1 2">
    <name type="scientific">Phtheirospermum japonicum</name>
    <dbReference type="NCBI Taxonomy" id="374723"/>
    <lineage>
        <taxon>Eukaryota</taxon>
        <taxon>Viridiplantae</taxon>
        <taxon>Streptophyta</taxon>
        <taxon>Embryophyta</taxon>
        <taxon>Tracheophyta</taxon>
        <taxon>Spermatophyta</taxon>
        <taxon>Magnoliopsida</taxon>
        <taxon>eudicotyledons</taxon>
        <taxon>Gunneridae</taxon>
        <taxon>Pentapetalae</taxon>
        <taxon>asterids</taxon>
        <taxon>lamiids</taxon>
        <taxon>Lamiales</taxon>
        <taxon>Orobanchaceae</taxon>
        <taxon>Orobanchaceae incertae sedis</taxon>
        <taxon>Phtheirospermum</taxon>
    </lineage>
</organism>
<dbReference type="OrthoDB" id="642817at2759"/>